<evidence type="ECO:0000313" key="8">
    <source>
        <dbReference type="EMBL" id="OGD69459.1"/>
    </source>
</evidence>
<dbReference type="Proteomes" id="UP000176865">
    <property type="component" value="Unassembled WGS sequence"/>
</dbReference>
<dbReference type="GO" id="GO:0003735">
    <property type="term" value="F:structural constituent of ribosome"/>
    <property type="evidence" value="ECO:0007669"/>
    <property type="project" value="InterPro"/>
</dbReference>
<name>A0A1F5EPW6_9BACT</name>
<dbReference type="GO" id="GO:0019843">
    <property type="term" value="F:rRNA binding"/>
    <property type="evidence" value="ECO:0007669"/>
    <property type="project" value="UniProtKB-UniRule"/>
</dbReference>
<reference evidence="8 9" key="1">
    <citation type="journal article" date="2016" name="Nat. Commun.">
        <title>Thousands of microbial genomes shed light on interconnected biogeochemical processes in an aquifer system.</title>
        <authorList>
            <person name="Anantharaman K."/>
            <person name="Brown C.T."/>
            <person name="Hug L.A."/>
            <person name="Sharon I."/>
            <person name="Castelle C.J."/>
            <person name="Probst A.J."/>
            <person name="Thomas B.C."/>
            <person name="Singh A."/>
            <person name="Wilkins M.J."/>
            <person name="Karaoz U."/>
            <person name="Brodie E.L."/>
            <person name="Williams K.H."/>
            <person name="Hubbard S.S."/>
            <person name="Banfield J.F."/>
        </authorList>
    </citation>
    <scope>NUCLEOTIDE SEQUENCE [LARGE SCALE GENOMIC DNA]</scope>
</reference>
<dbReference type="InterPro" id="IPR021131">
    <property type="entry name" value="Ribosomal_uL15/eL18"/>
</dbReference>
<evidence type="ECO:0000256" key="3">
    <source>
        <dbReference type="ARBA" id="ARBA00023274"/>
    </source>
</evidence>
<protein>
    <recommendedName>
        <fullName evidence="4">Large ribosomal subunit protein uL15</fullName>
    </recommendedName>
</protein>
<comment type="similarity">
    <text evidence="1 4 5">Belongs to the universal ribosomal protein uL15 family.</text>
</comment>
<dbReference type="InterPro" id="IPR030878">
    <property type="entry name" value="Ribosomal_uL15"/>
</dbReference>
<keyword evidence="4" id="KW-0694">RNA-binding</keyword>
<dbReference type="STRING" id="1797579.A2996_02025"/>
<feature type="compositionally biased region" description="Polar residues" evidence="6">
    <location>
        <begin position="35"/>
        <end position="44"/>
    </location>
</feature>
<dbReference type="PANTHER" id="PTHR12934:SF11">
    <property type="entry name" value="LARGE RIBOSOMAL SUBUNIT PROTEIN UL15M"/>
    <property type="match status" value="1"/>
</dbReference>
<dbReference type="InterPro" id="IPR005749">
    <property type="entry name" value="Ribosomal_uL15_bac-type"/>
</dbReference>
<evidence type="ECO:0000313" key="9">
    <source>
        <dbReference type="Proteomes" id="UP000176865"/>
    </source>
</evidence>
<dbReference type="GO" id="GO:0006412">
    <property type="term" value="P:translation"/>
    <property type="evidence" value="ECO:0007669"/>
    <property type="project" value="UniProtKB-UniRule"/>
</dbReference>
<keyword evidence="3 4" id="KW-0687">Ribonucleoprotein</keyword>
<organism evidence="8 9">
    <name type="scientific">Candidatus Campbellbacteria bacterium RIFCSPLOWO2_01_FULL_34_15</name>
    <dbReference type="NCBI Taxonomy" id="1797579"/>
    <lineage>
        <taxon>Bacteria</taxon>
        <taxon>Candidatus Campbelliibacteriota</taxon>
    </lineage>
</organism>
<comment type="function">
    <text evidence="4">Binds to the 23S rRNA.</text>
</comment>
<comment type="subunit">
    <text evidence="4">Part of the 50S ribosomal subunit.</text>
</comment>
<dbReference type="GO" id="GO:0022625">
    <property type="term" value="C:cytosolic large ribosomal subunit"/>
    <property type="evidence" value="ECO:0007669"/>
    <property type="project" value="TreeGrafter"/>
</dbReference>
<evidence type="ECO:0000256" key="1">
    <source>
        <dbReference type="ARBA" id="ARBA00007320"/>
    </source>
</evidence>
<dbReference type="PANTHER" id="PTHR12934">
    <property type="entry name" value="50S RIBOSOMAL PROTEIN L15"/>
    <property type="match status" value="1"/>
</dbReference>
<dbReference type="EMBL" id="MFAB01000002">
    <property type="protein sequence ID" value="OGD69459.1"/>
    <property type="molecule type" value="Genomic_DNA"/>
</dbReference>
<dbReference type="Pfam" id="PF00828">
    <property type="entry name" value="Ribosomal_L27A"/>
    <property type="match status" value="1"/>
</dbReference>
<feature type="region of interest" description="Disordered" evidence="6">
    <location>
        <begin position="1"/>
        <end position="45"/>
    </location>
</feature>
<dbReference type="PROSITE" id="PS00475">
    <property type="entry name" value="RIBOSOMAL_L15"/>
    <property type="match status" value="1"/>
</dbReference>
<dbReference type="AlphaFoldDB" id="A0A1F5EPW6"/>
<evidence type="ECO:0000256" key="4">
    <source>
        <dbReference type="HAMAP-Rule" id="MF_01341"/>
    </source>
</evidence>
<gene>
    <name evidence="4" type="primary">rplO</name>
    <name evidence="8" type="ORF">A2996_02025</name>
</gene>
<dbReference type="InterPro" id="IPR001196">
    <property type="entry name" value="Ribosomal_uL15_CS"/>
</dbReference>
<dbReference type="SUPFAM" id="SSF52080">
    <property type="entry name" value="Ribosomal proteins L15p and L18e"/>
    <property type="match status" value="1"/>
</dbReference>
<evidence type="ECO:0000256" key="5">
    <source>
        <dbReference type="RuleBase" id="RU003888"/>
    </source>
</evidence>
<evidence type="ECO:0000259" key="7">
    <source>
        <dbReference type="Pfam" id="PF00828"/>
    </source>
</evidence>
<dbReference type="NCBIfam" id="TIGR01071">
    <property type="entry name" value="rplO_bact"/>
    <property type="match status" value="1"/>
</dbReference>
<accession>A0A1F5EPW6</accession>
<dbReference type="Gene3D" id="3.100.10.10">
    <property type="match status" value="1"/>
</dbReference>
<comment type="caution">
    <text evidence="8">The sequence shown here is derived from an EMBL/GenBank/DDBJ whole genome shotgun (WGS) entry which is preliminary data.</text>
</comment>
<feature type="domain" description="Large ribosomal subunit protein uL15/eL18" evidence="7">
    <location>
        <begin position="71"/>
        <end position="142"/>
    </location>
</feature>
<keyword evidence="2 4" id="KW-0689">Ribosomal protein</keyword>
<dbReference type="InterPro" id="IPR036227">
    <property type="entry name" value="Ribosomal_uL15/eL18_sf"/>
</dbReference>
<dbReference type="HAMAP" id="MF_01341">
    <property type="entry name" value="Ribosomal_uL15"/>
    <property type="match status" value="1"/>
</dbReference>
<evidence type="ECO:0000256" key="2">
    <source>
        <dbReference type="ARBA" id="ARBA00022980"/>
    </source>
</evidence>
<keyword evidence="4" id="KW-0699">rRNA-binding</keyword>
<proteinExistence type="inferred from homology"/>
<evidence type="ECO:0000256" key="6">
    <source>
        <dbReference type="SAM" id="MobiDB-lite"/>
    </source>
</evidence>
<sequence length="143" mass="15606">MQLNNVKKNRSNKTSIRIGRGGKRGKTSGKGTKGQNARTGNSTRPEIRDMIKKLPKLRGYRFKSFKAPATPVNLSDLDKVFANGEKVTPRILVNKKIVNLKDGKVPTVKILATGEISKKIKVSGCAFSQTAKEKIEKAGGTIK</sequence>